<dbReference type="Pfam" id="PF16472">
    <property type="entry name" value="DUF5050"/>
    <property type="match status" value="3"/>
</dbReference>
<accession>A0A4R1MFW3</accession>
<dbReference type="InterPro" id="IPR053369">
    <property type="entry name" value="SrfA-induced_signal"/>
</dbReference>
<dbReference type="OrthoDB" id="1676127at2"/>
<dbReference type="SUPFAM" id="SSF63825">
    <property type="entry name" value="YWTD domain"/>
    <property type="match status" value="1"/>
</dbReference>
<organism evidence="3 4">
    <name type="scientific">Natranaerovirga hydrolytica</name>
    <dbReference type="NCBI Taxonomy" id="680378"/>
    <lineage>
        <taxon>Bacteria</taxon>
        <taxon>Bacillati</taxon>
        <taxon>Bacillota</taxon>
        <taxon>Clostridia</taxon>
        <taxon>Lachnospirales</taxon>
        <taxon>Natranaerovirgaceae</taxon>
        <taxon>Natranaerovirga</taxon>
    </lineage>
</organism>
<feature type="domain" description="Prolow-density lipoprotein receptor-related protein 1-like beta-propeller" evidence="2">
    <location>
        <begin position="583"/>
        <end position="765"/>
    </location>
</feature>
<dbReference type="Proteomes" id="UP000294545">
    <property type="component" value="Unassembled WGS sequence"/>
</dbReference>
<keyword evidence="4" id="KW-1185">Reference proteome</keyword>
<evidence type="ECO:0000313" key="4">
    <source>
        <dbReference type="Proteomes" id="UP000294545"/>
    </source>
</evidence>
<name>A0A4R1MFW3_9FIRM</name>
<evidence type="ECO:0000259" key="2">
    <source>
        <dbReference type="Pfam" id="PF16472"/>
    </source>
</evidence>
<dbReference type="PROSITE" id="PS51257">
    <property type="entry name" value="PROKAR_LIPOPROTEIN"/>
    <property type="match status" value="1"/>
</dbReference>
<sequence length="852" mass="101550">MRFRVCILISIILLFIMSGCNSGNSNANLTVVNGNKGIEYKGVDKSEEGDWLAFGNPEDDHRIYKMKTDGSHVTKISNKKIEGIVQLEDYIYYKDSDTLYESGPIRRVSNDGLTDEGIINEAVEDFVVTQDNIIFIKEEKIYISDKEGNHKKDLVIVKEKVFSIKYDDGTIYFNTNRGIYSVQEDGTQLKLIIPGGFYKFRVYNNQLIYNDNGQIKIYNLETQEEKDFVRQNNYELFVYDGYLYYTESDYLIRENIYTNNTDRVAKNTFIYDFFGYKDDIYFFGNNFIWKMDKELKNKEIIFGKGSLTNHNMLLVNDNHTLVRSYDFSNYTHDITYLYQETEDGMEKIMSHPIDNALIVEDDIFYVDNRDKKLYRYNLETQNQALIINENILEFQISDDTIYFTTHHDYKLYKYENETIEIIINEPVYNLQLYKDTLYYLKRNANNHLYRYKKDETEELLLETFVTQYKIIDDKIYYIDESDNYKLFLYDGEEKMEIVNEKVSRLYKSNDVLYYVTTDGIHILNQLDTKTQSSQVIKFIGLNYLDFYIKEDRYVEAITSESGNVTVKEAIYKEELGLYYDNDLYYKAVDDTKYICYYDNYIYLYNNEEGTLELLHSDPISEFQVEKNEIYVTGYKYNDELRSYIKRINIDNKTKEYIVESEERYTPAYNFIVEDSILYYHLPYKEHKHQLYKYDSKENSIEVIAQDCNKILDINRNQIIYQNEDEYIVKMNTNGSNKKILVEESVEYIGMNDNDIYYFRYTNDNMEGHIMKKNLSSEVISNITNGAIKTWDYYIYNNTLYYLVKNIKSMDLETEKELTFLENEDIRHFYIYNKELIAYLNNEGGVLKKLLSD</sequence>
<dbReference type="SUPFAM" id="SSF69304">
    <property type="entry name" value="Tricorn protease N-terminal domain"/>
    <property type="match status" value="2"/>
</dbReference>
<dbReference type="PANTHER" id="PTHR32256">
    <property type="match status" value="1"/>
</dbReference>
<dbReference type="AlphaFoldDB" id="A0A4R1MFW3"/>
<feature type="domain" description="Prolow-density lipoprotein receptor-related protein 1-like beta-propeller" evidence="2">
    <location>
        <begin position="47"/>
        <end position="225"/>
    </location>
</feature>
<comment type="caution">
    <text evidence="3">The sequence shown here is derived from an EMBL/GenBank/DDBJ whole genome shotgun (WGS) entry which is preliminary data.</text>
</comment>
<feature type="domain" description="Prolow-density lipoprotein receptor-related protein 1-like beta-propeller" evidence="2">
    <location>
        <begin position="327"/>
        <end position="536"/>
    </location>
</feature>
<keyword evidence="1" id="KW-0732">Signal</keyword>
<proteinExistence type="predicted"/>
<evidence type="ECO:0000256" key="1">
    <source>
        <dbReference type="SAM" id="SignalP"/>
    </source>
</evidence>
<gene>
    <name evidence="3" type="ORF">EDC19_2432</name>
</gene>
<dbReference type="EMBL" id="SMGQ01000016">
    <property type="protein sequence ID" value="TCK89019.1"/>
    <property type="molecule type" value="Genomic_DNA"/>
</dbReference>
<protein>
    <submittedName>
        <fullName evidence="3">Uncharacterized protein DUF5050</fullName>
    </submittedName>
</protein>
<dbReference type="PANTHER" id="PTHR32256:SF17">
    <property type="entry name" value="EGF-LIKE DOMAIN-CONTAINING PROTEIN"/>
    <property type="match status" value="1"/>
</dbReference>
<dbReference type="RefSeq" id="WP_132283105.1">
    <property type="nucleotide sequence ID" value="NZ_SMGQ01000016.1"/>
</dbReference>
<dbReference type="SUPFAM" id="SSF101898">
    <property type="entry name" value="NHL repeat"/>
    <property type="match status" value="1"/>
</dbReference>
<dbReference type="InterPro" id="IPR032485">
    <property type="entry name" value="LRP1-like_beta_prop"/>
</dbReference>
<evidence type="ECO:0000313" key="3">
    <source>
        <dbReference type="EMBL" id="TCK89019.1"/>
    </source>
</evidence>
<feature type="signal peptide" evidence="1">
    <location>
        <begin position="1"/>
        <end position="27"/>
    </location>
</feature>
<feature type="chain" id="PRO_5020299743" evidence="1">
    <location>
        <begin position="28"/>
        <end position="852"/>
    </location>
</feature>
<reference evidence="3 4" key="1">
    <citation type="submission" date="2019-03" db="EMBL/GenBank/DDBJ databases">
        <title>Genomic Encyclopedia of Type Strains, Phase IV (KMG-IV): sequencing the most valuable type-strain genomes for metagenomic binning, comparative biology and taxonomic classification.</title>
        <authorList>
            <person name="Goeker M."/>
        </authorList>
    </citation>
    <scope>NUCLEOTIDE SEQUENCE [LARGE SCALE GENOMIC DNA]</scope>
    <source>
        <strain evidence="3 4">DSM 24176</strain>
    </source>
</reference>